<feature type="domain" description="CzcB-like barrel-sandwich hybrid" evidence="5">
    <location>
        <begin position="64"/>
        <end position="201"/>
    </location>
</feature>
<reference evidence="7" key="1">
    <citation type="submission" date="2020-11" db="EMBL/GenBank/DDBJ databases">
        <title>Azospira restricta DSM 18626 genome sequence.</title>
        <authorList>
            <person name="Moe W.M."/>
        </authorList>
    </citation>
    <scope>NUCLEOTIDE SEQUENCE</scope>
    <source>
        <strain evidence="7">DSM 18626</strain>
    </source>
</reference>
<evidence type="ECO:0000256" key="3">
    <source>
        <dbReference type="SAM" id="SignalP"/>
    </source>
</evidence>
<dbReference type="PANTHER" id="PTHR30469:SF15">
    <property type="entry name" value="HLYD FAMILY OF SECRETION PROTEINS"/>
    <property type="match status" value="1"/>
</dbReference>
<dbReference type="AlphaFoldDB" id="A0A974SQV9"/>
<proteinExistence type="inferred from homology"/>
<evidence type="ECO:0000256" key="1">
    <source>
        <dbReference type="ARBA" id="ARBA00009477"/>
    </source>
</evidence>
<dbReference type="Pfam" id="PF25954">
    <property type="entry name" value="Beta-barrel_RND_2"/>
    <property type="match status" value="1"/>
</dbReference>
<dbReference type="KEGG" id="ares:IWH25_05730"/>
<evidence type="ECO:0000313" key="7">
    <source>
        <dbReference type="EMBL" id="QRJ64846.1"/>
    </source>
</evidence>
<dbReference type="GO" id="GO:1990281">
    <property type="term" value="C:efflux pump complex"/>
    <property type="evidence" value="ECO:0007669"/>
    <property type="project" value="TreeGrafter"/>
</dbReference>
<dbReference type="EMBL" id="CP064781">
    <property type="protein sequence ID" value="QRJ64846.1"/>
    <property type="molecule type" value="Genomic_DNA"/>
</dbReference>
<dbReference type="InterPro" id="IPR006143">
    <property type="entry name" value="RND_pump_MFP"/>
</dbReference>
<dbReference type="Pfam" id="PF25973">
    <property type="entry name" value="BSH_CzcB"/>
    <property type="match status" value="1"/>
</dbReference>
<organism evidence="7 8">
    <name type="scientific">Azospira restricta</name>
    <dbReference type="NCBI Taxonomy" id="404405"/>
    <lineage>
        <taxon>Bacteria</taxon>
        <taxon>Pseudomonadati</taxon>
        <taxon>Pseudomonadota</taxon>
        <taxon>Betaproteobacteria</taxon>
        <taxon>Rhodocyclales</taxon>
        <taxon>Rhodocyclaceae</taxon>
        <taxon>Azospira</taxon>
    </lineage>
</organism>
<dbReference type="Gene3D" id="2.40.50.100">
    <property type="match status" value="1"/>
</dbReference>
<evidence type="ECO:0000313" key="8">
    <source>
        <dbReference type="Proteomes" id="UP000663444"/>
    </source>
</evidence>
<dbReference type="Pfam" id="PF25989">
    <property type="entry name" value="YknX_C"/>
    <property type="match status" value="1"/>
</dbReference>
<evidence type="ECO:0000259" key="4">
    <source>
        <dbReference type="Pfam" id="PF25954"/>
    </source>
</evidence>
<keyword evidence="2" id="KW-0175">Coiled coil</keyword>
<dbReference type="Gene3D" id="2.40.420.20">
    <property type="match status" value="1"/>
</dbReference>
<gene>
    <name evidence="7" type="ORF">IWH25_05730</name>
</gene>
<protein>
    <submittedName>
        <fullName evidence="7">Efflux RND transporter periplasmic adaptor subunit</fullName>
    </submittedName>
</protein>
<feature type="coiled-coil region" evidence="2">
    <location>
        <begin position="109"/>
        <end position="167"/>
    </location>
</feature>
<dbReference type="SUPFAM" id="SSF111369">
    <property type="entry name" value="HlyD-like secretion proteins"/>
    <property type="match status" value="1"/>
</dbReference>
<keyword evidence="3" id="KW-0732">Signal</keyword>
<feature type="signal peptide" evidence="3">
    <location>
        <begin position="1"/>
        <end position="19"/>
    </location>
</feature>
<sequence>MIRRRRLVVLAGAAAIALAACGDKPAEKKSGPPPTLITVTQAKAQPLEIVESTLGTLEAVHDPKVAAEVAGRVLRIAAYPGEAVRKGQLLAEIDPADAAQQHRADRAESARLEALLAQQERLVARQNELLARNFISKNALDDASAQRDALQNQLEAARARAALSANNLQKTRVLAPFDGVVEEQIAAQGDYLKLGDPIFRLVSNAQLRAHLPFPETAAPRLKRGQKVRLSSPLAGGRTIEGEVEDIRPTLSDTSRALDVIVRIANPGDVLKGGGSLNAAVVLDVREAAVMVPEQSVVLRPAGRVVYAIEDGKARQRIVDTGGKAAGLVEIVSGLKAGETVALDGAGFLSDGAAVSVHERGAPPAGPAKGDAAGKP</sequence>
<dbReference type="Gene3D" id="2.40.30.170">
    <property type="match status" value="1"/>
</dbReference>
<dbReference type="RefSeq" id="WP_203388374.1">
    <property type="nucleotide sequence ID" value="NZ_CP064781.1"/>
</dbReference>
<dbReference type="GO" id="GO:0015562">
    <property type="term" value="F:efflux transmembrane transporter activity"/>
    <property type="evidence" value="ECO:0007669"/>
    <property type="project" value="TreeGrafter"/>
</dbReference>
<dbReference type="InterPro" id="IPR058637">
    <property type="entry name" value="YknX-like_C"/>
</dbReference>
<evidence type="ECO:0000259" key="6">
    <source>
        <dbReference type="Pfam" id="PF25989"/>
    </source>
</evidence>
<name>A0A974SQV9_9RHOO</name>
<dbReference type="Gene3D" id="1.10.287.470">
    <property type="entry name" value="Helix hairpin bin"/>
    <property type="match status" value="1"/>
</dbReference>
<comment type="similarity">
    <text evidence="1">Belongs to the membrane fusion protein (MFP) (TC 8.A.1) family.</text>
</comment>
<dbReference type="PROSITE" id="PS51257">
    <property type="entry name" value="PROKAR_LIPOPROTEIN"/>
    <property type="match status" value="1"/>
</dbReference>
<evidence type="ECO:0000256" key="2">
    <source>
        <dbReference type="SAM" id="Coils"/>
    </source>
</evidence>
<feature type="chain" id="PRO_5037125911" evidence="3">
    <location>
        <begin position="20"/>
        <end position="375"/>
    </location>
</feature>
<keyword evidence="8" id="KW-1185">Reference proteome</keyword>
<dbReference type="InterPro" id="IPR058792">
    <property type="entry name" value="Beta-barrel_RND_2"/>
</dbReference>
<dbReference type="Proteomes" id="UP000663444">
    <property type="component" value="Chromosome"/>
</dbReference>
<dbReference type="InterPro" id="IPR058647">
    <property type="entry name" value="BSH_CzcB-like"/>
</dbReference>
<dbReference type="PANTHER" id="PTHR30469">
    <property type="entry name" value="MULTIDRUG RESISTANCE PROTEIN MDTA"/>
    <property type="match status" value="1"/>
</dbReference>
<evidence type="ECO:0000259" key="5">
    <source>
        <dbReference type="Pfam" id="PF25973"/>
    </source>
</evidence>
<feature type="domain" description="YknX-like C-terminal permuted SH3-like" evidence="6">
    <location>
        <begin position="289"/>
        <end position="356"/>
    </location>
</feature>
<dbReference type="NCBIfam" id="TIGR01730">
    <property type="entry name" value="RND_mfp"/>
    <property type="match status" value="1"/>
</dbReference>
<accession>A0A974SQV9</accession>
<feature type="domain" description="CusB-like beta-barrel" evidence="4">
    <location>
        <begin position="213"/>
        <end position="278"/>
    </location>
</feature>